<keyword evidence="6 8" id="KW-1133">Transmembrane helix</keyword>
<dbReference type="NCBIfam" id="TIGR03173">
    <property type="entry name" value="pbuX"/>
    <property type="match status" value="1"/>
</dbReference>
<sequence length="428" mass="44991">MISAKQPNRLQEMVLGLQHVLAMYSGGVLVPLLIGTALHFSAQQMAVLISADIFMTGIGTLLQLKTTRFTGIGLPVVLGSAIQSVTPLVNIGNTLGIGAMYGATIGAGIFVFLIAGLFAKLRAYFPPVVTGSLITIIGFALIPVGVQNIGGGDVKASTFGSLTNLWIALVTIVVIVALSIWAKGFTKAVAVLIGIIVGTIFAACLGVVSLTPVVEASWFQFPKPFLMGVPEFHISAIITMCVVAITSLIESTGVYFALADLTGKHLDEQDLARGYRSEGLAVILSGLFSTFPYSTFSQNVGVVRLSGVKSKRPVYYAACMLLLIGLLPKVGALATIIPSSVLGGAMLVLFGTIGIQGVTILHQVDFTKDRNLMIAALSIGAGIGVTVYPQIFQHLPNLIRLVIENAVVVTSILAVTLNIVLPKTKEEE</sequence>
<dbReference type="GO" id="GO:0042907">
    <property type="term" value="F:xanthine transmembrane transporter activity"/>
    <property type="evidence" value="ECO:0007669"/>
    <property type="project" value="TreeGrafter"/>
</dbReference>
<dbReference type="NCBIfam" id="NF037981">
    <property type="entry name" value="NCS2_1"/>
    <property type="match status" value="1"/>
</dbReference>
<dbReference type="Pfam" id="PF00860">
    <property type="entry name" value="Xan_ur_permease"/>
    <property type="match status" value="1"/>
</dbReference>
<feature type="transmembrane region" description="Helical" evidence="8">
    <location>
        <begin position="71"/>
        <end position="89"/>
    </location>
</feature>
<dbReference type="Proteomes" id="UP000051296">
    <property type="component" value="Unassembled WGS sequence"/>
</dbReference>
<feature type="transmembrane region" description="Helical" evidence="8">
    <location>
        <begin position="189"/>
        <end position="214"/>
    </location>
</feature>
<comment type="caution">
    <text evidence="9">The sequence shown here is derived from an EMBL/GenBank/DDBJ whole genome shotgun (WGS) entry which is preliminary data.</text>
</comment>
<dbReference type="PROSITE" id="PS01116">
    <property type="entry name" value="XANTH_URACIL_PERMASE"/>
    <property type="match status" value="1"/>
</dbReference>
<evidence type="ECO:0000256" key="3">
    <source>
        <dbReference type="ARBA" id="ARBA00022448"/>
    </source>
</evidence>
<feature type="transmembrane region" description="Helical" evidence="8">
    <location>
        <begin position="165"/>
        <end position="182"/>
    </location>
</feature>
<feature type="transmembrane region" description="Helical" evidence="8">
    <location>
        <begin position="234"/>
        <end position="258"/>
    </location>
</feature>
<feature type="transmembrane region" description="Helical" evidence="8">
    <location>
        <begin position="398"/>
        <end position="421"/>
    </location>
</feature>
<feature type="transmembrane region" description="Helical" evidence="8">
    <location>
        <begin position="373"/>
        <end position="392"/>
    </location>
</feature>
<dbReference type="InParanoid" id="A0A0R2G0L7"/>
<feature type="transmembrane region" description="Helical" evidence="8">
    <location>
        <begin position="124"/>
        <end position="145"/>
    </location>
</feature>
<comment type="subcellular location">
    <subcellularLocation>
        <location evidence="1">Cell membrane</location>
        <topology evidence="1">Multi-pass membrane protein</topology>
    </subcellularLocation>
</comment>
<dbReference type="GO" id="GO:0005886">
    <property type="term" value="C:plasma membrane"/>
    <property type="evidence" value="ECO:0007669"/>
    <property type="project" value="UniProtKB-SubCell"/>
</dbReference>
<name>A0A0R2G0L7_9LACO</name>
<evidence type="ECO:0000256" key="2">
    <source>
        <dbReference type="ARBA" id="ARBA00008821"/>
    </source>
</evidence>
<accession>A0A0R2G0L7</accession>
<evidence type="ECO:0000256" key="1">
    <source>
        <dbReference type="ARBA" id="ARBA00004651"/>
    </source>
</evidence>
<evidence type="ECO:0000256" key="7">
    <source>
        <dbReference type="ARBA" id="ARBA00023136"/>
    </source>
</evidence>
<evidence type="ECO:0000256" key="8">
    <source>
        <dbReference type="SAM" id="Phobius"/>
    </source>
</evidence>
<evidence type="ECO:0000256" key="4">
    <source>
        <dbReference type="ARBA" id="ARBA00022475"/>
    </source>
</evidence>
<feature type="transmembrane region" description="Helical" evidence="8">
    <location>
        <begin position="343"/>
        <end position="361"/>
    </location>
</feature>
<reference evidence="9 10" key="1">
    <citation type="journal article" date="2015" name="Genome Announc.">
        <title>Expanding the biotechnology potential of lactobacilli through comparative genomics of 213 strains and associated genera.</title>
        <authorList>
            <person name="Sun Z."/>
            <person name="Harris H.M."/>
            <person name="McCann A."/>
            <person name="Guo C."/>
            <person name="Argimon S."/>
            <person name="Zhang W."/>
            <person name="Yang X."/>
            <person name="Jeffery I.B."/>
            <person name="Cooney J.C."/>
            <person name="Kagawa T.F."/>
            <person name="Liu W."/>
            <person name="Song Y."/>
            <person name="Salvetti E."/>
            <person name="Wrobel A."/>
            <person name="Rasinkangas P."/>
            <person name="Parkhill J."/>
            <person name="Rea M.C."/>
            <person name="O'Sullivan O."/>
            <person name="Ritari J."/>
            <person name="Douillard F.P."/>
            <person name="Paul Ross R."/>
            <person name="Yang R."/>
            <person name="Briner A.E."/>
            <person name="Felis G.E."/>
            <person name="de Vos W.M."/>
            <person name="Barrangou R."/>
            <person name="Klaenhammer T.R."/>
            <person name="Caufield P.W."/>
            <person name="Cui Y."/>
            <person name="Zhang H."/>
            <person name="O'Toole P.W."/>
        </authorList>
    </citation>
    <scope>NUCLEOTIDE SEQUENCE [LARGE SCALE GENOMIC DNA]</scope>
    <source>
        <strain evidence="9 10">DSM 20190</strain>
    </source>
</reference>
<organism evidence="9 10">
    <name type="scientific">Weissella halotolerans DSM 20190</name>
    <dbReference type="NCBI Taxonomy" id="1123500"/>
    <lineage>
        <taxon>Bacteria</taxon>
        <taxon>Bacillati</taxon>
        <taxon>Bacillota</taxon>
        <taxon>Bacilli</taxon>
        <taxon>Lactobacillales</taxon>
        <taxon>Lactobacillaceae</taxon>
        <taxon>Weissella</taxon>
    </lineage>
</organism>
<protein>
    <submittedName>
        <fullName evidence="9">Xanthine uracil permease</fullName>
    </submittedName>
</protein>
<keyword evidence="4" id="KW-1003">Cell membrane</keyword>
<dbReference type="STRING" id="1123500.GCA_000420365_01115"/>
<feature type="transmembrane region" description="Helical" evidence="8">
    <location>
        <begin position="46"/>
        <end position="64"/>
    </location>
</feature>
<dbReference type="PATRIC" id="fig|1123500.6.peg.1071"/>
<keyword evidence="3" id="KW-0813">Transport</keyword>
<dbReference type="InterPro" id="IPR006043">
    <property type="entry name" value="NCS2"/>
</dbReference>
<feature type="transmembrane region" description="Helical" evidence="8">
    <location>
        <begin position="95"/>
        <end position="117"/>
    </location>
</feature>
<dbReference type="InterPro" id="IPR006042">
    <property type="entry name" value="Xan_ur_permease"/>
</dbReference>
<dbReference type="FunCoup" id="A0A0R2G0L7">
    <property type="interactions" value="71"/>
</dbReference>
<dbReference type="EMBL" id="JQAX01000004">
    <property type="protein sequence ID" value="KRN31191.1"/>
    <property type="molecule type" value="Genomic_DNA"/>
</dbReference>
<keyword evidence="5 8" id="KW-0812">Transmembrane</keyword>
<gene>
    <name evidence="9" type="ORF">IV68_GL001069</name>
</gene>
<evidence type="ECO:0000313" key="9">
    <source>
        <dbReference type="EMBL" id="KRN31191.1"/>
    </source>
</evidence>
<proteinExistence type="inferred from homology"/>
<feature type="transmembrane region" description="Helical" evidence="8">
    <location>
        <begin position="21"/>
        <end position="40"/>
    </location>
</feature>
<evidence type="ECO:0000256" key="6">
    <source>
        <dbReference type="ARBA" id="ARBA00022989"/>
    </source>
</evidence>
<feature type="transmembrane region" description="Helical" evidence="8">
    <location>
        <begin position="314"/>
        <end position="337"/>
    </location>
</feature>
<keyword evidence="10" id="KW-1185">Reference proteome</keyword>
<comment type="similarity">
    <text evidence="2">Belongs to the nucleobase:cation symporter-2 (NCS2) (TC 2.A.40) family.</text>
</comment>
<keyword evidence="7 8" id="KW-0472">Membrane</keyword>
<evidence type="ECO:0000313" key="10">
    <source>
        <dbReference type="Proteomes" id="UP000051296"/>
    </source>
</evidence>
<dbReference type="PANTHER" id="PTHR42810">
    <property type="entry name" value="PURINE PERMEASE C1399.01C-RELATED"/>
    <property type="match status" value="1"/>
</dbReference>
<dbReference type="InterPro" id="IPR017588">
    <property type="entry name" value="UacT-like"/>
</dbReference>
<dbReference type="PANTHER" id="PTHR42810:SF4">
    <property type="entry name" value="URIC ACID TRANSPORTER UACT"/>
    <property type="match status" value="1"/>
</dbReference>
<evidence type="ECO:0000256" key="5">
    <source>
        <dbReference type="ARBA" id="ARBA00022692"/>
    </source>
</evidence>
<dbReference type="NCBIfam" id="TIGR00801">
    <property type="entry name" value="ncs2"/>
    <property type="match status" value="1"/>
</dbReference>
<dbReference type="eggNOG" id="COG2233">
    <property type="taxonomic scope" value="Bacteria"/>
</dbReference>
<dbReference type="RefSeq" id="WP_027694564.1">
    <property type="nucleotide sequence ID" value="NZ_ATUU01000004.1"/>
</dbReference>
<dbReference type="AlphaFoldDB" id="A0A0R2G0L7"/>
<dbReference type="OrthoDB" id="9805749at2"/>